<dbReference type="Proteomes" id="UP000188268">
    <property type="component" value="Unassembled WGS sequence"/>
</dbReference>
<reference evidence="1 2" key="1">
    <citation type="submission" date="2013-09" db="EMBL/GenBank/DDBJ databases">
        <title>Corchorus capsularis genome sequencing.</title>
        <authorList>
            <person name="Alam M."/>
            <person name="Haque M.S."/>
            <person name="Islam M.S."/>
            <person name="Emdad E.M."/>
            <person name="Islam M.M."/>
            <person name="Ahmed B."/>
            <person name="Halim A."/>
            <person name="Hossen Q.M.M."/>
            <person name="Hossain M.Z."/>
            <person name="Ahmed R."/>
            <person name="Khan M.M."/>
            <person name="Islam R."/>
            <person name="Rashid M.M."/>
            <person name="Khan S.A."/>
            <person name="Rahman M.S."/>
            <person name="Alam M."/>
        </authorList>
    </citation>
    <scope>NUCLEOTIDE SEQUENCE [LARGE SCALE GENOMIC DNA]</scope>
    <source>
        <strain evidence="2">cv. CVL-1</strain>
        <tissue evidence="1">Whole seedling</tissue>
    </source>
</reference>
<sequence>MAPKPAQGLSRLLRQLVNLDSPAPGCTED</sequence>
<evidence type="ECO:0000313" key="1">
    <source>
        <dbReference type="EMBL" id="OMO60632.1"/>
    </source>
</evidence>
<name>A0A1R3GRD6_COCAP</name>
<accession>A0A1R3GRD6</accession>
<evidence type="ECO:0000313" key="2">
    <source>
        <dbReference type="Proteomes" id="UP000188268"/>
    </source>
</evidence>
<organism evidence="1 2">
    <name type="scientific">Corchorus capsularis</name>
    <name type="common">Jute</name>
    <dbReference type="NCBI Taxonomy" id="210143"/>
    <lineage>
        <taxon>Eukaryota</taxon>
        <taxon>Viridiplantae</taxon>
        <taxon>Streptophyta</taxon>
        <taxon>Embryophyta</taxon>
        <taxon>Tracheophyta</taxon>
        <taxon>Spermatophyta</taxon>
        <taxon>Magnoliopsida</taxon>
        <taxon>eudicotyledons</taxon>
        <taxon>Gunneridae</taxon>
        <taxon>Pentapetalae</taxon>
        <taxon>rosids</taxon>
        <taxon>malvids</taxon>
        <taxon>Malvales</taxon>
        <taxon>Malvaceae</taxon>
        <taxon>Grewioideae</taxon>
        <taxon>Apeibeae</taxon>
        <taxon>Corchorus</taxon>
    </lineage>
</organism>
<proteinExistence type="predicted"/>
<keyword evidence="2" id="KW-1185">Reference proteome</keyword>
<dbReference type="AlphaFoldDB" id="A0A1R3GRD6"/>
<comment type="caution">
    <text evidence="1">The sequence shown here is derived from an EMBL/GenBank/DDBJ whole genome shotgun (WGS) entry which is preliminary data.</text>
</comment>
<dbReference type="EMBL" id="AWWV01013677">
    <property type="protein sequence ID" value="OMO60632.1"/>
    <property type="molecule type" value="Genomic_DNA"/>
</dbReference>
<dbReference type="Gramene" id="OMO60632">
    <property type="protein sequence ID" value="OMO60632"/>
    <property type="gene ID" value="CCACVL1_23995"/>
</dbReference>
<gene>
    <name evidence="1" type="ORF">CCACVL1_23995</name>
</gene>
<protein>
    <submittedName>
        <fullName evidence="1">Uncharacterized protein</fullName>
    </submittedName>
</protein>